<feature type="domain" description="Neprosin PEP catalytic" evidence="1">
    <location>
        <begin position="1"/>
        <end position="221"/>
    </location>
</feature>
<sequence length="221" mass="24663">MNSSPGKQEIRFEKVLCPIGTVSIRRTTREDLIRAKSLLNTGILAEDGPDNFKNTGCYNAKCPGFVQTDNTIYIGSRVAQTSIYGGEMFELVIYLYQDQHTKNWWLNIENKDIGYFPAALFSNLDSAHEVGWGGKTTTHMGTSSPPMGSGYFPDDNFVHACYFIHIAYQNETSHDKDYSPEVDQTKRFSDKEKCFGVEYYGDQKGQVGYSLQLGGPGGACD</sequence>
<dbReference type="PANTHER" id="PTHR31589:SF223">
    <property type="entry name" value="PROTEIN, PUTATIVE (DUF239)-RELATED"/>
    <property type="match status" value="1"/>
</dbReference>
<evidence type="ECO:0000313" key="3">
    <source>
        <dbReference type="Proteomes" id="UP001372338"/>
    </source>
</evidence>
<protein>
    <recommendedName>
        <fullName evidence="1">Neprosin PEP catalytic domain-containing protein</fullName>
    </recommendedName>
</protein>
<dbReference type="InterPro" id="IPR053168">
    <property type="entry name" value="Glutamic_endopeptidase"/>
</dbReference>
<accession>A0AAN9FMU9</accession>
<dbReference type="EMBL" id="JAYWIO010000003">
    <property type="protein sequence ID" value="KAK7276255.1"/>
    <property type="molecule type" value="Genomic_DNA"/>
</dbReference>
<keyword evidence="3" id="KW-1185">Reference proteome</keyword>
<dbReference type="Proteomes" id="UP001372338">
    <property type="component" value="Unassembled WGS sequence"/>
</dbReference>
<evidence type="ECO:0000259" key="1">
    <source>
        <dbReference type="PROSITE" id="PS52045"/>
    </source>
</evidence>
<comment type="caution">
    <text evidence="2">The sequence shown here is derived from an EMBL/GenBank/DDBJ whole genome shotgun (WGS) entry which is preliminary data.</text>
</comment>
<dbReference type="PROSITE" id="PS52045">
    <property type="entry name" value="NEPROSIN_PEP_CD"/>
    <property type="match status" value="1"/>
</dbReference>
<evidence type="ECO:0000313" key="2">
    <source>
        <dbReference type="EMBL" id="KAK7276255.1"/>
    </source>
</evidence>
<proteinExistence type="predicted"/>
<dbReference type="AlphaFoldDB" id="A0AAN9FMU9"/>
<name>A0AAN9FMU9_CROPI</name>
<gene>
    <name evidence="2" type="ORF">RIF29_17393</name>
</gene>
<dbReference type="PANTHER" id="PTHR31589">
    <property type="entry name" value="PROTEIN, PUTATIVE (DUF239)-RELATED-RELATED"/>
    <property type="match status" value="1"/>
</dbReference>
<dbReference type="InterPro" id="IPR004314">
    <property type="entry name" value="Neprosin"/>
</dbReference>
<reference evidence="2 3" key="1">
    <citation type="submission" date="2024-01" db="EMBL/GenBank/DDBJ databases">
        <title>The genomes of 5 underutilized Papilionoideae crops provide insights into root nodulation and disease resistanc.</title>
        <authorList>
            <person name="Yuan L."/>
        </authorList>
    </citation>
    <scope>NUCLEOTIDE SEQUENCE [LARGE SCALE GENOMIC DNA]</scope>
    <source>
        <strain evidence="2">ZHUSHIDOU_FW_LH</strain>
        <tissue evidence="2">Leaf</tissue>
    </source>
</reference>
<organism evidence="2 3">
    <name type="scientific">Crotalaria pallida</name>
    <name type="common">Smooth rattlebox</name>
    <name type="synonym">Crotalaria striata</name>
    <dbReference type="NCBI Taxonomy" id="3830"/>
    <lineage>
        <taxon>Eukaryota</taxon>
        <taxon>Viridiplantae</taxon>
        <taxon>Streptophyta</taxon>
        <taxon>Embryophyta</taxon>
        <taxon>Tracheophyta</taxon>
        <taxon>Spermatophyta</taxon>
        <taxon>Magnoliopsida</taxon>
        <taxon>eudicotyledons</taxon>
        <taxon>Gunneridae</taxon>
        <taxon>Pentapetalae</taxon>
        <taxon>rosids</taxon>
        <taxon>fabids</taxon>
        <taxon>Fabales</taxon>
        <taxon>Fabaceae</taxon>
        <taxon>Papilionoideae</taxon>
        <taxon>50 kb inversion clade</taxon>
        <taxon>genistoids sensu lato</taxon>
        <taxon>core genistoids</taxon>
        <taxon>Crotalarieae</taxon>
        <taxon>Crotalaria</taxon>
    </lineage>
</organism>
<dbReference type="Pfam" id="PF03080">
    <property type="entry name" value="Neprosin"/>
    <property type="match status" value="1"/>
</dbReference>